<comment type="caution">
    <text evidence="2">The sequence shown here is derived from an EMBL/GenBank/DDBJ whole genome shotgun (WGS) entry which is preliminary data.</text>
</comment>
<protein>
    <submittedName>
        <fullName evidence="2">Uncharacterized protein</fullName>
    </submittedName>
</protein>
<reference evidence="2" key="1">
    <citation type="submission" date="2018-11" db="EMBL/GenBank/DDBJ databases">
        <authorList>
            <consortium name="Pathogen Informatics"/>
        </authorList>
    </citation>
    <scope>NUCLEOTIDE SEQUENCE</scope>
</reference>
<sequence length="59" mass="6244">MGPAGFRYFRLIHCPSTANIGCALEPKTVGMTQMGETEHLLSGREGSDSGGPRKTSSCD</sequence>
<dbReference type="Proteomes" id="UP000784294">
    <property type="component" value="Unassembled WGS sequence"/>
</dbReference>
<feature type="region of interest" description="Disordered" evidence="1">
    <location>
        <begin position="33"/>
        <end position="59"/>
    </location>
</feature>
<feature type="compositionally biased region" description="Basic and acidic residues" evidence="1">
    <location>
        <begin position="36"/>
        <end position="47"/>
    </location>
</feature>
<dbReference type="AlphaFoldDB" id="A0A448WKA0"/>
<evidence type="ECO:0000313" key="2">
    <source>
        <dbReference type="EMBL" id="VEL13836.1"/>
    </source>
</evidence>
<keyword evidence="3" id="KW-1185">Reference proteome</keyword>
<accession>A0A448WKA0</accession>
<evidence type="ECO:0000256" key="1">
    <source>
        <dbReference type="SAM" id="MobiDB-lite"/>
    </source>
</evidence>
<name>A0A448WKA0_9PLAT</name>
<dbReference type="EMBL" id="CAAALY010019100">
    <property type="protein sequence ID" value="VEL13836.1"/>
    <property type="molecule type" value="Genomic_DNA"/>
</dbReference>
<proteinExistence type="predicted"/>
<gene>
    <name evidence="2" type="ORF">PXEA_LOCUS7276</name>
</gene>
<organism evidence="2 3">
    <name type="scientific">Protopolystoma xenopodis</name>
    <dbReference type="NCBI Taxonomy" id="117903"/>
    <lineage>
        <taxon>Eukaryota</taxon>
        <taxon>Metazoa</taxon>
        <taxon>Spiralia</taxon>
        <taxon>Lophotrochozoa</taxon>
        <taxon>Platyhelminthes</taxon>
        <taxon>Monogenea</taxon>
        <taxon>Polyopisthocotylea</taxon>
        <taxon>Polystomatidea</taxon>
        <taxon>Polystomatidae</taxon>
        <taxon>Protopolystoma</taxon>
    </lineage>
</organism>
<evidence type="ECO:0000313" key="3">
    <source>
        <dbReference type="Proteomes" id="UP000784294"/>
    </source>
</evidence>